<dbReference type="EMBL" id="LAVV01010088">
    <property type="protein sequence ID" value="KNZ49570.1"/>
    <property type="molecule type" value="Genomic_DNA"/>
</dbReference>
<dbReference type="VEuPathDB" id="FungiDB:VP01_4930g1"/>
<protein>
    <submittedName>
        <fullName evidence="2">Uncharacterized protein</fullName>
    </submittedName>
</protein>
<feature type="region of interest" description="Disordered" evidence="1">
    <location>
        <begin position="1"/>
        <end position="20"/>
    </location>
</feature>
<organism evidence="2 3">
    <name type="scientific">Puccinia sorghi</name>
    <dbReference type="NCBI Taxonomy" id="27349"/>
    <lineage>
        <taxon>Eukaryota</taxon>
        <taxon>Fungi</taxon>
        <taxon>Dikarya</taxon>
        <taxon>Basidiomycota</taxon>
        <taxon>Pucciniomycotina</taxon>
        <taxon>Pucciniomycetes</taxon>
        <taxon>Pucciniales</taxon>
        <taxon>Pucciniaceae</taxon>
        <taxon>Puccinia</taxon>
    </lineage>
</organism>
<comment type="caution">
    <text evidence="2">The sequence shown here is derived from an EMBL/GenBank/DDBJ whole genome shotgun (WGS) entry which is preliminary data.</text>
</comment>
<evidence type="ECO:0000313" key="3">
    <source>
        <dbReference type="Proteomes" id="UP000037035"/>
    </source>
</evidence>
<proteinExistence type="predicted"/>
<gene>
    <name evidence="2" type="ORF">VP01_4930g1</name>
</gene>
<name>A0A0L6UP08_9BASI</name>
<evidence type="ECO:0000256" key="1">
    <source>
        <dbReference type="SAM" id="MobiDB-lite"/>
    </source>
</evidence>
<evidence type="ECO:0000313" key="2">
    <source>
        <dbReference type="EMBL" id="KNZ49570.1"/>
    </source>
</evidence>
<accession>A0A0L6UP08</accession>
<keyword evidence="3" id="KW-1185">Reference proteome</keyword>
<sequence length="155" mass="16773">TTPISVSTAKSKSNSHPQRQSNFCSFCKHPGHDLLNCNSASQVLQDYKSKCHQCKPLPLRGSSSSRSKGPAKVGHTTVVKLGDYTPDKDSFSKLSEDYEESARTVTASMAVNHPPNTRRDFNLNLGCSLTMTPYKSTVSTLTPAATPVQLADNSL</sequence>
<dbReference type="Proteomes" id="UP000037035">
    <property type="component" value="Unassembled WGS sequence"/>
</dbReference>
<reference evidence="2 3" key="1">
    <citation type="submission" date="2015-08" db="EMBL/GenBank/DDBJ databases">
        <title>Next Generation Sequencing and Analysis of the Genome of Puccinia sorghi L Schw, the Causal Agent of Maize Common Rust.</title>
        <authorList>
            <person name="Rochi L."/>
            <person name="Burguener G."/>
            <person name="Darino M."/>
            <person name="Turjanski A."/>
            <person name="Kreff E."/>
            <person name="Dieguez M.J."/>
            <person name="Sacco F."/>
        </authorList>
    </citation>
    <scope>NUCLEOTIDE SEQUENCE [LARGE SCALE GENOMIC DNA]</scope>
    <source>
        <strain evidence="2 3">RO10H11247</strain>
    </source>
</reference>
<feature type="non-terminal residue" evidence="2">
    <location>
        <position position="155"/>
    </location>
</feature>
<dbReference type="AlphaFoldDB" id="A0A0L6UP08"/>
<feature type="non-terminal residue" evidence="2">
    <location>
        <position position="1"/>
    </location>
</feature>